<dbReference type="PANTHER" id="PTHR23077">
    <property type="entry name" value="AAA-FAMILY ATPASE"/>
    <property type="match status" value="1"/>
</dbReference>
<reference evidence="3 4" key="1">
    <citation type="submission" date="2020-09" db="EMBL/GenBank/DDBJ databases">
        <title>Complete genomes of bradyrhizobia occurring on native shrubby legumes in Australia.</title>
        <authorList>
            <person name="Lafay B."/>
        </authorList>
    </citation>
    <scope>NUCLEOTIDE SEQUENCE [LARGE SCALE GENOMIC DNA]</scope>
    <source>
        <strain evidence="3 4">BDV5040</strain>
    </source>
</reference>
<dbReference type="InterPro" id="IPR027417">
    <property type="entry name" value="P-loop_NTPase"/>
</dbReference>
<evidence type="ECO:0000313" key="3">
    <source>
        <dbReference type="EMBL" id="QPF92414.1"/>
    </source>
</evidence>
<proteinExistence type="inferred from homology"/>
<evidence type="ECO:0000313" key="4">
    <source>
        <dbReference type="Proteomes" id="UP000594621"/>
    </source>
</evidence>
<sequence>MWFKVEQERSSTGQKYAVRCNSEIAGKPVIEERLVKGVTEARKTAEILASSLNVTATVYGTDADGEFVYGVYEVSEGAAVASDPLIKKLYAESAAASLTLRDQLLAEIPEDTIKGFATMSAALGYIVAQHKQIKRSATPQIGYSTLFRIFCGGKDPSTLSLSTDDATIAILTRKLADIPGWMWLSELPGLGSAERNAVIPAWRPNKVTLTIDGELQVIRPRSVFRGTVPETGAQFMLVVQMAERRSYGQNPLDSVGLIYREQDEAAVVSLVRQLLRESTPFKGRVVLINRDLRTVRSRMSDRSWADIVPHEHARRELDFIAASIRNRDMLKAEGLSIRRGLLLSGPPGDGKSTAIECFVNDVAGEATILIVEAVEHIRAVYHLAQTLAPAVVILEDLDLMTKSRQNPYAGTNKDDVTGELLQVLSGGSAYDDIITIATTNHPEAIDEALAKRAGRFDAHIRMGYPSDEDKLRILELYLDRFGVNDELTRRRLRQTLTRDFGRLHLVPAHIEEFVKAGIKRARLARRPPEYLDFEPGIEATKSIATQKPATA</sequence>
<dbReference type="RefSeq" id="WP_195801952.1">
    <property type="nucleotide sequence ID" value="NZ_CP061379.1"/>
</dbReference>
<dbReference type="GO" id="GO:0016887">
    <property type="term" value="F:ATP hydrolysis activity"/>
    <property type="evidence" value="ECO:0007669"/>
    <property type="project" value="InterPro"/>
</dbReference>
<dbReference type="GO" id="GO:0005524">
    <property type="term" value="F:ATP binding"/>
    <property type="evidence" value="ECO:0007669"/>
    <property type="project" value="UniProtKB-KW"/>
</dbReference>
<dbReference type="Proteomes" id="UP000594621">
    <property type="component" value="Chromosome"/>
</dbReference>
<keyword evidence="1 3" id="KW-0067">ATP-binding</keyword>
<keyword evidence="1" id="KW-0547">Nucleotide-binding</keyword>
<dbReference type="Pfam" id="PF00004">
    <property type="entry name" value="AAA"/>
    <property type="match status" value="1"/>
</dbReference>
<comment type="similarity">
    <text evidence="1">Belongs to the AAA ATPase family.</text>
</comment>
<name>A0A7S9H0A7_9BRAD</name>
<dbReference type="InterPro" id="IPR050168">
    <property type="entry name" value="AAA_ATPase_domain"/>
</dbReference>
<organism evidence="3 4">
    <name type="scientific">Bradyrhizobium commune</name>
    <dbReference type="NCBI Taxonomy" id="83627"/>
    <lineage>
        <taxon>Bacteria</taxon>
        <taxon>Pseudomonadati</taxon>
        <taxon>Pseudomonadota</taxon>
        <taxon>Alphaproteobacteria</taxon>
        <taxon>Hyphomicrobiales</taxon>
        <taxon>Nitrobacteraceae</taxon>
        <taxon>Bradyrhizobium</taxon>
    </lineage>
</organism>
<keyword evidence="4" id="KW-1185">Reference proteome</keyword>
<dbReference type="SUPFAM" id="SSF52540">
    <property type="entry name" value="P-loop containing nucleoside triphosphate hydrolases"/>
    <property type="match status" value="1"/>
</dbReference>
<dbReference type="AlphaFoldDB" id="A0A7S9H0A7"/>
<feature type="domain" description="AAA+ ATPase" evidence="2">
    <location>
        <begin position="337"/>
        <end position="466"/>
    </location>
</feature>
<protein>
    <submittedName>
        <fullName evidence="3">ATP-binding protein</fullName>
    </submittedName>
</protein>
<dbReference type="EMBL" id="CP061379">
    <property type="protein sequence ID" value="QPF92414.1"/>
    <property type="molecule type" value="Genomic_DNA"/>
</dbReference>
<dbReference type="InterPro" id="IPR003593">
    <property type="entry name" value="AAA+_ATPase"/>
</dbReference>
<dbReference type="CDD" id="cd19481">
    <property type="entry name" value="RecA-like_protease"/>
    <property type="match status" value="1"/>
</dbReference>
<dbReference type="KEGG" id="bcou:IC761_03720"/>
<dbReference type="InterPro" id="IPR003960">
    <property type="entry name" value="ATPase_AAA_CS"/>
</dbReference>
<gene>
    <name evidence="3" type="ORF">IC761_03720</name>
</gene>
<dbReference type="SMART" id="SM00382">
    <property type="entry name" value="AAA"/>
    <property type="match status" value="1"/>
</dbReference>
<evidence type="ECO:0000259" key="2">
    <source>
        <dbReference type="SMART" id="SM00382"/>
    </source>
</evidence>
<dbReference type="Gene3D" id="3.40.50.300">
    <property type="entry name" value="P-loop containing nucleotide triphosphate hydrolases"/>
    <property type="match status" value="1"/>
</dbReference>
<dbReference type="PROSITE" id="PS00674">
    <property type="entry name" value="AAA"/>
    <property type="match status" value="1"/>
</dbReference>
<dbReference type="InterPro" id="IPR003959">
    <property type="entry name" value="ATPase_AAA_core"/>
</dbReference>
<accession>A0A7S9H0A7</accession>
<evidence type="ECO:0000256" key="1">
    <source>
        <dbReference type="RuleBase" id="RU003651"/>
    </source>
</evidence>